<dbReference type="InterPro" id="IPR000515">
    <property type="entry name" value="MetI-like"/>
</dbReference>
<gene>
    <name evidence="9" type="ORF">bsdtb5_09290</name>
</gene>
<evidence type="ECO:0000256" key="6">
    <source>
        <dbReference type="ARBA" id="ARBA00023136"/>
    </source>
</evidence>
<evidence type="ECO:0000256" key="4">
    <source>
        <dbReference type="ARBA" id="ARBA00022692"/>
    </source>
</evidence>
<evidence type="ECO:0000256" key="5">
    <source>
        <dbReference type="ARBA" id="ARBA00022989"/>
    </source>
</evidence>
<proteinExistence type="inferred from homology"/>
<comment type="subcellular location">
    <subcellularLocation>
        <location evidence="1 7">Cell membrane</location>
        <topology evidence="1 7">Multi-pass membrane protein</topology>
    </subcellularLocation>
</comment>
<dbReference type="EMBL" id="AP024169">
    <property type="protein sequence ID" value="BCN29634.1"/>
    <property type="molecule type" value="Genomic_DNA"/>
</dbReference>
<evidence type="ECO:0000313" key="10">
    <source>
        <dbReference type="Proteomes" id="UP000595897"/>
    </source>
</evidence>
<reference evidence="9 10" key="1">
    <citation type="submission" date="2020-11" db="EMBL/GenBank/DDBJ databases">
        <title>Draft genome sequencing of a Lachnospiraceae strain isolated from anoxic soil subjected to BSD treatment.</title>
        <authorList>
            <person name="Uek A."/>
            <person name="Tonouchi A."/>
        </authorList>
    </citation>
    <scope>NUCLEOTIDE SEQUENCE [LARGE SCALE GENOMIC DNA]</scope>
    <source>
        <strain evidence="9 10">TB5</strain>
    </source>
</reference>
<dbReference type="Pfam" id="PF00528">
    <property type="entry name" value="BPD_transp_1"/>
    <property type="match status" value="1"/>
</dbReference>
<organism evidence="9 10">
    <name type="scientific">Anaeromicropila herbilytica</name>
    <dbReference type="NCBI Taxonomy" id="2785025"/>
    <lineage>
        <taxon>Bacteria</taxon>
        <taxon>Bacillati</taxon>
        <taxon>Bacillota</taxon>
        <taxon>Clostridia</taxon>
        <taxon>Lachnospirales</taxon>
        <taxon>Lachnospiraceae</taxon>
        <taxon>Anaeromicropila</taxon>
    </lineage>
</organism>
<dbReference type="InterPro" id="IPR035906">
    <property type="entry name" value="MetI-like_sf"/>
</dbReference>
<dbReference type="Gene3D" id="1.10.3720.10">
    <property type="entry name" value="MetI-like"/>
    <property type="match status" value="1"/>
</dbReference>
<dbReference type="Proteomes" id="UP000595897">
    <property type="component" value="Chromosome"/>
</dbReference>
<keyword evidence="6 7" id="KW-0472">Membrane</keyword>
<feature type="transmembrane region" description="Helical" evidence="7">
    <location>
        <begin position="267"/>
        <end position="294"/>
    </location>
</feature>
<feature type="transmembrane region" description="Helical" evidence="7">
    <location>
        <begin position="226"/>
        <end position="247"/>
    </location>
</feature>
<evidence type="ECO:0000259" key="8">
    <source>
        <dbReference type="PROSITE" id="PS50928"/>
    </source>
</evidence>
<evidence type="ECO:0000256" key="7">
    <source>
        <dbReference type="RuleBase" id="RU363032"/>
    </source>
</evidence>
<keyword evidence="10" id="KW-1185">Reference proteome</keyword>
<evidence type="ECO:0000256" key="1">
    <source>
        <dbReference type="ARBA" id="ARBA00004651"/>
    </source>
</evidence>
<keyword evidence="3" id="KW-1003">Cell membrane</keyword>
<keyword evidence="2 7" id="KW-0813">Transport</keyword>
<dbReference type="PANTHER" id="PTHR43227:SF3">
    <property type="entry name" value="BINDING-PROTEIN-DEPENDENT TRANSPORT SYSTEMS INNER MEMBRANE COMPONENT"/>
    <property type="match status" value="1"/>
</dbReference>
<dbReference type="CDD" id="cd06261">
    <property type="entry name" value="TM_PBP2"/>
    <property type="match status" value="1"/>
</dbReference>
<evidence type="ECO:0000313" key="9">
    <source>
        <dbReference type="EMBL" id="BCN29634.1"/>
    </source>
</evidence>
<accession>A0A7R7EJ06</accession>
<protein>
    <submittedName>
        <fullName evidence="9">Lactose ABC transporter permease</fullName>
    </submittedName>
</protein>
<dbReference type="GO" id="GO:0005886">
    <property type="term" value="C:plasma membrane"/>
    <property type="evidence" value="ECO:0007669"/>
    <property type="project" value="UniProtKB-SubCell"/>
</dbReference>
<keyword evidence="4 7" id="KW-0812">Transmembrane</keyword>
<dbReference type="SUPFAM" id="SSF161098">
    <property type="entry name" value="MetI-like"/>
    <property type="match status" value="1"/>
</dbReference>
<keyword evidence="5 7" id="KW-1133">Transmembrane helix</keyword>
<feature type="transmembrane region" description="Helical" evidence="7">
    <location>
        <begin position="77"/>
        <end position="104"/>
    </location>
</feature>
<dbReference type="InterPro" id="IPR050809">
    <property type="entry name" value="UgpAE/MalFG_permease"/>
</dbReference>
<comment type="similarity">
    <text evidence="7">Belongs to the binding-protein-dependent transport system permease family.</text>
</comment>
<dbReference type="PROSITE" id="PS50928">
    <property type="entry name" value="ABC_TM1"/>
    <property type="match status" value="1"/>
</dbReference>
<evidence type="ECO:0000256" key="3">
    <source>
        <dbReference type="ARBA" id="ARBA00022475"/>
    </source>
</evidence>
<name>A0A7R7EJ06_9FIRM</name>
<feature type="domain" description="ABC transmembrane type-1" evidence="8">
    <location>
        <begin position="78"/>
        <end position="295"/>
    </location>
</feature>
<feature type="transmembrane region" description="Helical" evidence="7">
    <location>
        <begin position="12"/>
        <end position="33"/>
    </location>
</feature>
<dbReference type="AlphaFoldDB" id="A0A7R7EJ06"/>
<dbReference type="RefSeq" id="WP_271714903.1">
    <property type="nucleotide sequence ID" value="NZ_AP024169.1"/>
</dbReference>
<dbReference type="GO" id="GO:0055085">
    <property type="term" value="P:transmembrane transport"/>
    <property type="evidence" value="ECO:0007669"/>
    <property type="project" value="InterPro"/>
</dbReference>
<evidence type="ECO:0000256" key="2">
    <source>
        <dbReference type="ARBA" id="ARBA00022448"/>
    </source>
</evidence>
<sequence length="302" mass="32989">MKSKKLTLMQKRALTGLIFISPWLVGFIVFYLVSLIKTIQFSLCKVSVADTGGYALAFKGLSNFKYALFQDADFNQILVNSVIGMLVDMPLIIFFSLFMAILLNQKFKGRTIVRAIFFIPVIMNAGAINDALELARQLIAGGLSAVASDAGTSSSGVNVYFLFDTFSELGIPRGLIDYIIGAVSRSYDIVRASGVQIIIFLAALQSVPGSLYEVSKIEGATAYETFWKVTFPMVTPLILTNVVYTIVDSFVTSDVVDMAYKVAITDHKYGISSAMSLLSTGVVSIVLIIVGILVSRKTFYYN</sequence>
<dbReference type="PANTHER" id="PTHR43227">
    <property type="entry name" value="BLL4140 PROTEIN"/>
    <property type="match status" value="1"/>
</dbReference>
<dbReference type="KEGG" id="ahb:bsdtb5_09290"/>